<feature type="compositionally biased region" description="Basic and acidic residues" evidence="1">
    <location>
        <begin position="327"/>
        <end position="340"/>
    </location>
</feature>
<gene>
    <name evidence="2" type="ORF">BWQ96_06277</name>
</gene>
<evidence type="ECO:0000313" key="2">
    <source>
        <dbReference type="EMBL" id="PXF43967.1"/>
    </source>
</evidence>
<feature type="region of interest" description="Disordered" evidence="1">
    <location>
        <begin position="1"/>
        <end position="26"/>
    </location>
</feature>
<accession>A0A2V3IPI6</accession>
<evidence type="ECO:0000256" key="1">
    <source>
        <dbReference type="SAM" id="MobiDB-lite"/>
    </source>
</evidence>
<feature type="compositionally biased region" description="Low complexity" evidence="1">
    <location>
        <begin position="77"/>
        <end position="87"/>
    </location>
</feature>
<feature type="region of interest" description="Disordered" evidence="1">
    <location>
        <begin position="77"/>
        <end position="106"/>
    </location>
</feature>
<reference evidence="2 3" key="1">
    <citation type="journal article" date="2018" name="Mol. Biol. Evol.">
        <title>Analysis of the draft genome of the red seaweed Gracilariopsis chorda provides insights into genome size evolution in Rhodophyta.</title>
        <authorList>
            <person name="Lee J."/>
            <person name="Yang E.C."/>
            <person name="Graf L."/>
            <person name="Yang J.H."/>
            <person name="Qiu H."/>
            <person name="Zel Zion U."/>
            <person name="Chan C.X."/>
            <person name="Stephens T.G."/>
            <person name="Weber A.P.M."/>
            <person name="Boo G.H."/>
            <person name="Boo S.M."/>
            <person name="Kim K.M."/>
            <person name="Shin Y."/>
            <person name="Jung M."/>
            <person name="Lee S.J."/>
            <person name="Yim H.S."/>
            <person name="Lee J.H."/>
            <person name="Bhattacharya D."/>
            <person name="Yoon H.S."/>
        </authorList>
    </citation>
    <scope>NUCLEOTIDE SEQUENCE [LARGE SCALE GENOMIC DNA]</scope>
    <source>
        <strain evidence="2 3">SKKU-2015</strain>
        <tissue evidence="2">Whole body</tissue>
    </source>
</reference>
<feature type="region of interest" description="Disordered" evidence="1">
    <location>
        <begin position="309"/>
        <end position="340"/>
    </location>
</feature>
<comment type="caution">
    <text evidence="2">The sequence shown here is derived from an EMBL/GenBank/DDBJ whole genome shotgun (WGS) entry which is preliminary data.</text>
</comment>
<evidence type="ECO:0000313" key="3">
    <source>
        <dbReference type="Proteomes" id="UP000247409"/>
    </source>
</evidence>
<dbReference type="Proteomes" id="UP000247409">
    <property type="component" value="Unassembled WGS sequence"/>
</dbReference>
<keyword evidence="3" id="KW-1185">Reference proteome</keyword>
<dbReference type="EMBL" id="NBIV01000106">
    <property type="protein sequence ID" value="PXF43967.1"/>
    <property type="molecule type" value="Genomic_DNA"/>
</dbReference>
<proteinExistence type="predicted"/>
<name>A0A2V3IPI6_9FLOR</name>
<organism evidence="2 3">
    <name type="scientific">Gracilariopsis chorda</name>
    <dbReference type="NCBI Taxonomy" id="448386"/>
    <lineage>
        <taxon>Eukaryota</taxon>
        <taxon>Rhodophyta</taxon>
        <taxon>Florideophyceae</taxon>
        <taxon>Rhodymeniophycidae</taxon>
        <taxon>Gracilariales</taxon>
        <taxon>Gracilariaceae</taxon>
        <taxon>Gracilariopsis</taxon>
    </lineage>
</organism>
<sequence length="340" mass="37952">MSTGVNHLRSPEQRRSDHLTILTRRAPPPRTCGRFFKVPADNPVRIHAIDPFDSDADTDGPPSDSFAWRREHSRIRTSSSVNSLSSRIDTDCPPRRPRRPSTPTILPLSRDRAVSFYGAKSATAPAPTADDVLGAISPQRLKQLLGDDYALFCPSVNSKHAQQAQTPTHALAHSSSTNTLYVSEQTGLPVSLVSDGSFRAESDDEKDVEQLSRQLIARYNRSAPQSPSVPLFVEEIGRVPRVAVVDGKARRIRVRKPNAASFRAMPSHANSIIARCFGRCVNKHTDEEQRRAHMLGVNVLRKALQRVGRWSEQQHYRRPPPPAVPDNIDRVDNNKHHFLN</sequence>
<protein>
    <submittedName>
        <fullName evidence="2">Uncharacterized protein</fullName>
    </submittedName>
</protein>
<dbReference type="AlphaFoldDB" id="A0A2V3IPI6"/>
<feature type="compositionally biased region" description="Basic and acidic residues" evidence="1">
    <location>
        <begin position="9"/>
        <end position="18"/>
    </location>
</feature>